<feature type="domain" description="Methyltransferase" evidence="3">
    <location>
        <begin position="35"/>
        <end position="124"/>
    </location>
</feature>
<comment type="caution">
    <text evidence="4">The sequence shown here is derived from an EMBL/GenBank/DDBJ whole genome shotgun (WGS) entry which is preliminary data.</text>
</comment>
<dbReference type="GO" id="GO:0030798">
    <property type="term" value="F:trans-aconitate 2-methyltransferase activity"/>
    <property type="evidence" value="ECO:0007669"/>
    <property type="project" value="InterPro"/>
</dbReference>
<organism evidence="4 5">
    <name type="scientific">Shimia abyssi</name>
    <dbReference type="NCBI Taxonomy" id="1662395"/>
    <lineage>
        <taxon>Bacteria</taxon>
        <taxon>Pseudomonadati</taxon>
        <taxon>Pseudomonadota</taxon>
        <taxon>Alphaproteobacteria</taxon>
        <taxon>Rhodobacterales</taxon>
        <taxon>Roseobacteraceae</taxon>
    </lineage>
</organism>
<evidence type="ECO:0000256" key="2">
    <source>
        <dbReference type="ARBA" id="ARBA00022679"/>
    </source>
</evidence>
<dbReference type="InterPro" id="IPR023149">
    <property type="entry name" value="Trans_acon_MeTrfase_C"/>
</dbReference>
<proteinExistence type="predicted"/>
<keyword evidence="1 4" id="KW-0489">Methyltransferase</keyword>
<dbReference type="RefSeq" id="WP_106607991.1">
    <property type="nucleotide sequence ID" value="NZ_PYGJ01000004.1"/>
</dbReference>
<dbReference type="CDD" id="cd02440">
    <property type="entry name" value="AdoMet_MTases"/>
    <property type="match status" value="1"/>
</dbReference>
<dbReference type="Pfam" id="PF13649">
    <property type="entry name" value="Methyltransf_25"/>
    <property type="match status" value="1"/>
</dbReference>
<keyword evidence="5" id="KW-1185">Reference proteome</keyword>
<evidence type="ECO:0000256" key="1">
    <source>
        <dbReference type="ARBA" id="ARBA00022603"/>
    </source>
</evidence>
<keyword evidence="2 4" id="KW-0808">Transferase</keyword>
<dbReference type="OrthoDB" id="9795085at2"/>
<dbReference type="GO" id="GO:0032259">
    <property type="term" value="P:methylation"/>
    <property type="evidence" value="ECO:0007669"/>
    <property type="project" value="UniProtKB-KW"/>
</dbReference>
<dbReference type="EMBL" id="PYGJ01000004">
    <property type="protein sequence ID" value="PSL19962.1"/>
    <property type="molecule type" value="Genomic_DNA"/>
</dbReference>
<name>A0A2P8FE10_9RHOB</name>
<protein>
    <submittedName>
        <fullName evidence="4">Trans-aconitate 2-methyltransferase</fullName>
    </submittedName>
</protein>
<evidence type="ECO:0000313" key="5">
    <source>
        <dbReference type="Proteomes" id="UP000240418"/>
    </source>
</evidence>
<dbReference type="Proteomes" id="UP000240418">
    <property type="component" value="Unassembled WGS sequence"/>
</dbReference>
<dbReference type="PANTHER" id="PTHR43861:SF1">
    <property type="entry name" value="TRANS-ACONITATE 2-METHYLTRANSFERASE"/>
    <property type="match status" value="1"/>
</dbReference>
<dbReference type="PANTHER" id="PTHR43861">
    <property type="entry name" value="TRANS-ACONITATE 2-METHYLTRANSFERASE-RELATED"/>
    <property type="match status" value="1"/>
</dbReference>
<gene>
    <name evidence="4" type="ORF">CLV88_10420</name>
</gene>
<evidence type="ECO:0000313" key="4">
    <source>
        <dbReference type="EMBL" id="PSL19962.1"/>
    </source>
</evidence>
<dbReference type="Gene3D" id="1.10.150.290">
    <property type="entry name" value="S-adenosyl-L-methionine-dependent methyltransferases"/>
    <property type="match status" value="1"/>
</dbReference>
<accession>A0A2P8FE10</accession>
<dbReference type="InterPro" id="IPR029063">
    <property type="entry name" value="SAM-dependent_MTases_sf"/>
</dbReference>
<evidence type="ECO:0000259" key="3">
    <source>
        <dbReference type="Pfam" id="PF13649"/>
    </source>
</evidence>
<dbReference type="SUPFAM" id="SSF53335">
    <property type="entry name" value="S-adenosyl-L-methionine-dependent methyltransferases"/>
    <property type="match status" value="1"/>
</dbReference>
<reference evidence="4 5" key="1">
    <citation type="submission" date="2018-03" db="EMBL/GenBank/DDBJ databases">
        <title>Genomic Encyclopedia of Archaeal and Bacterial Type Strains, Phase II (KMG-II): from individual species to whole genera.</title>
        <authorList>
            <person name="Goeker M."/>
        </authorList>
    </citation>
    <scope>NUCLEOTIDE SEQUENCE [LARGE SCALE GENOMIC DNA]</scope>
    <source>
        <strain evidence="4 5">DSM 100673</strain>
    </source>
</reference>
<dbReference type="InterPro" id="IPR041698">
    <property type="entry name" value="Methyltransf_25"/>
</dbReference>
<sequence>MSDWNPDKYSRFGDVRLQPALDLLARIGAVPEGDVVDLGCGNGAVGARLRDRFEGRVLVGVDNSEAMLEKAHVGGAYDALVTADIADWVPERAPAVIFSNAALQWLDGHDALLPQLTGMLRAGGILAVQMPAQNQAPSHAAWGEVFSTLFQGRDVARGPEILSAGAYFDLLATIGDVRVWEVLYYQYLAASEDGHPVRRFTESTFARPYLDAVTSAERLELIAGYEAAMAKAYPLRADGSVLFPFRRLFLTVEI</sequence>
<dbReference type="AlphaFoldDB" id="A0A2P8FE10"/>
<dbReference type="Gene3D" id="3.40.50.150">
    <property type="entry name" value="Vaccinia Virus protein VP39"/>
    <property type="match status" value="1"/>
</dbReference>